<reference evidence="6 7" key="1">
    <citation type="submission" date="2014-04" db="EMBL/GenBank/DDBJ databases">
        <authorList>
            <consortium name="DOE Joint Genome Institute"/>
            <person name="Kuo A."/>
            <person name="Gay G."/>
            <person name="Dore J."/>
            <person name="Kohler A."/>
            <person name="Nagy L.G."/>
            <person name="Floudas D."/>
            <person name="Copeland A."/>
            <person name="Barry K.W."/>
            <person name="Cichocki N."/>
            <person name="Veneault-Fourrey C."/>
            <person name="LaButti K."/>
            <person name="Lindquist E.A."/>
            <person name="Lipzen A."/>
            <person name="Lundell T."/>
            <person name="Morin E."/>
            <person name="Murat C."/>
            <person name="Sun H."/>
            <person name="Tunlid A."/>
            <person name="Henrissat B."/>
            <person name="Grigoriev I.V."/>
            <person name="Hibbett D.S."/>
            <person name="Martin F."/>
            <person name="Nordberg H.P."/>
            <person name="Cantor M.N."/>
            <person name="Hua S.X."/>
        </authorList>
    </citation>
    <scope>NUCLEOTIDE SEQUENCE [LARGE SCALE GENOMIC DNA]</scope>
    <source>
        <strain evidence="7">h7</strain>
    </source>
</reference>
<dbReference type="AlphaFoldDB" id="A0A0C3C2Q1"/>
<evidence type="ECO:0000256" key="1">
    <source>
        <dbReference type="ARBA" id="ARBA00004340"/>
    </source>
</evidence>
<dbReference type="EMBL" id="KN831776">
    <property type="protein sequence ID" value="KIM43170.1"/>
    <property type="molecule type" value="Genomic_DNA"/>
</dbReference>
<evidence type="ECO:0000256" key="2">
    <source>
        <dbReference type="ARBA" id="ARBA00004613"/>
    </source>
</evidence>
<feature type="compositionally biased region" description="Basic and acidic residues" evidence="4">
    <location>
        <begin position="123"/>
        <end position="139"/>
    </location>
</feature>
<evidence type="ECO:0000313" key="6">
    <source>
        <dbReference type="EMBL" id="KIM43170.1"/>
    </source>
</evidence>
<proteinExistence type="predicted"/>
<name>A0A0C3C2Q1_HEBCY</name>
<dbReference type="Pfam" id="PF20147">
    <property type="entry name" value="Crinkler"/>
    <property type="match status" value="1"/>
</dbReference>
<evidence type="ECO:0000313" key="7">
    <source>
        <dbReference type="Proteomes" id="UP000053424"/>
    </source>
</evidence>
<protein>
    <recommendedName>
        <fullName evidence="5">Crinkler effector protein N-terminal domain-containing protein</fullName>
    </recommendedName>
</protein>
<reference evidence="7" key="2">
    <citation type="submission" date="2015-01" db="EMBL/GenBank/DDBJ databases">
        <title>Evolutionary Origins and Diversification of the Mycorrhizal Mutualists.</title>
        <authorList>
            <consortium name="DOE Joint Genome Institute"/>
            <consortium name="Mycorrhizal Genomics Consortium"/>
            <person name="Kohler A."/>
            <person name="Kuo A."/>
            <person name="Nagy L.G."/>
            <person name="Floudas D."/>
            <person name="Copeland A."/>
            <person name="Barry K.W."/>
            <person name="Cichocki N."/>
            <person name="Veneault-Fourrey C."/>
            <person name="LaButti K."/>
            <person name="Lindquist E.A."/>
            <person name="Lipzen A."/>
            <person name="Lundell T."/>
            <person name="Morin E."/>
            <person name="Murat C."/>
            <person name="Riley R."/>
            <person name="Ohm R."/>
            <person name="Sun H."/>
            <person name="Tunlid A."/>
            <person name="Henrissat B."/>
            <person name="Grigoriev I.V."/>
            <person name="Hibbett D.S."/>
            <person name="Martin F."/>
        </authorList>
    </citation>
    <scope>NUCLEOTIDE SEQUENCE [LARGE SCALE GENOMIC DNA]</scope>
    <source>
        <strain evidence="7">h7</strain>
    </source>
</reference>
<feature type="domain" description="Crinkler effector protein N-terminal" evidence="5">
    <location>
        <begin position="1"/>
        <end position="106"/>
    </location>
</feature>
<dbReference type="GO" id="GO:0005576">
    <property type="term" value="C:extracellular region"/>
    <property type="evidence" value="ECO:0007669"/>
    <property type="project" value="UniProtKB-SubCell"/>
</dbReference>
<accession>A0A0C3C2Q1</accession>
<evidence type="ECO:0000256" key="3">
    <source>
        <dbReference type="ARBA" id="ARBA00022525"/>
    </source>
</evidence>
<dbReference type="GO" id="GO:0043657">
    <property type="term" value="C:host cell"/>
    <property type="evidence" value="ECO:0007669"/>
    <property type="project" value="UniProtKB-SubCell"/>
</dbReference>
<dbReference type="Proteomes" id="UP000053424">
    <property type="component" value="Unassembled WGS sequence"/>
</dbReference>
<dbReference type="OrthoDB" id="2340858at2759"/>
<keyword evidence="7" id="KW-1185">Reference proteome</keyword>
<feature type="region of interest" description="Disordered" evidence="4">
    <location>
        <begin position="111"/>
        <end position="142"/>
    </location>
</feature>
<sequence length="476" mass="54540">MKLFCIVAGENQVFLVDVDTDDRIADLQNLIYEDQPRLRTLRPRHLALWKLKESLTIRPAETMATRLEQLGTEVSQYAVKLKEPTDKVSDCFSDATLQDHLHIIVQVPPARISPSSTSKRSKHLDSTDERDVKRPRDSASHASDVEDLNQLWKMLWEGGVNPVKEVAVQRGSDPLQDTEVPTTMKVLHGLPKLFAPNDMFIRDDYEKAWSIIETKIESGDNALVIIGHPGIGKTILLYYLLAIRLYRRQPTIFQFLPDKIFLFHANGVSVSDDFQAFYSEGRSEDIWALVDCNSEVKRPAPALCDCISPFFLIMASSPRASNWDDVIHYMPPIDFWFLEPFTLVELIQASVSQLALLSGYSRHTYPSRQLQKFENTESNIRDFFEITIVSAQVRRTSWDTITKALTAGDEGVELEDECSHKIILIGPQADDSSLPRIQIVTKHVIQMLWEKDANEHWRNYRQLHGTLFHHHQKTLH</sequence>
<evidence type="ECO:0000256" key="4">
    <source>
        <dbReference type="SAM" id="MobiDB-lite"/>
    </source>
</evidence>
<comment type="subcellular location">
    <subcellularLocation>
        <location evidence="1">Host cell</location>
    </subcellularLocation>
    <subcellularLocation>
        <location evidence="2">Secreted</location>
    </subcellularLocation>
</comment>
<gene>
    <name evidence="6" type="ORF">M413DRAFT_397524</name>
</gene>
<keyword evidence="3" id="KW-0964">Secreted</keyword>
<dbReference type="InterPro" id="IPR045379">
    <property type="entry name" value="Crinkler_N"/>
</dbReference>
<evidence type="ECO:0000259" key="5">
    <source>
        <dbReference type="Pfam" id="PF20147"/>
    </source>
</evidence>
<organism evidence="6 7">
    <name type="scientific">Hebeloma cylindrosporum</name>
    <dbReference type="NCBI Taxonomy" id="76867"/>
    <lineage>
        <taxon>Eukaryota</taxon>
        <taxon>Fungi</taxon>
        <taxon>Dikarya</taxon>
        <taxon>Basidiomycota</taxon>
        <taxon>Agaricomycotina</taxon>
        <taxon>Agaricomycetes</taxon>
        <taxon>Agaricomycetidae</taxon>
        <taxon>Agaricales</taxon>
        <taxon>Agaricineae</taxon>
        <taxon>Hymenogastraceae</taxon>
        <taxon>Hebeloma</taxon>
    </lineage>
</organism>
<dbReference type="HOGENOM" id="CLU_573710_0_0_1"/>